<protein>
    <submittedName>
        <fullName evidence="1">Uncharacterized protein</fullName>
    </submittedName>
</protein>
<comment type="caution">
    <text evidence="1">The sequence shown here is derived from an EMBL/GenBank/DDBJ whole genome shotgun (WGS) entry which is preliminary data.</text>
</comment>
<sequence length="66" mass="7962">MLSNAIEIEDKIVNELGFNGLREFARESDLHFHEVNETFYENRIHQNVLLTLQKNGIRYEFPRRKK</sequence>
<dbReference type="RefSeq" id="WP_004431201.1">
    <property type="nucleotide sequence ID" value="NZ_MVIT01000072.1"/>
</dbReference>
<dbReference type="AlphaFoldDB" id="A0A1T1DJV5"/>
<evidence type="ECO:0000313" key="1">
    <source>
        <dbReference type="EMBL" id="OOV41146.1"/>
    </source>
</evidence>
<dbReference type="EMBL" id="MVIT01000072">
    <property type="protein sequence ID" value="OOV41146.1"/>
    <property type="molecule type" value="Genomic_DNA"/>
</dbReference>
<dbReference type="Proteomes" id="UP000191008">
    <property type="component" value="Unassembled WGS sequence"/>
</dbReference>
<accession>A0A1T1DJV5</accession>
<name>A0A1T1DJV5_9LEPT</name>
<proteinExistence type="predicted"/>
<gene>
    <name evidence="1" type="ORF">B1J93_14315</name>
</gene>
<reference evidence="1 2" key="1">
    <citation type="submission" date="2017-02" db="EMBL/GenBank/DDBJ databases">
        <title>Comparative genomic analysis of Brazilian Leptospira kirschneri strains of different serogroups.</title>
        <authorList>
            <person name="Moreno L.Z."/>
            <person name="Miraglia F."/>
            <person name="Kremer F.S."/>
            <person name="Eslabao M.R."/>
            <person name="Lilenbaum W."/>
            <person name="Dellagostin O.A."/>
            <person name="Moreno A.M."/>
        </authorList>
    </citation>
    <scope>NUCLEOTIDE SEQUENCE [LARGE SCALE GENOMIC DNA]</scope>
    <source>
        <strain evidence="1 2">M110/06</strain>
    </source>
</reference>
<organism evidence="1 2">
    <name type="scientific">Leptospira kirschneri serovar Pomona</name>
    <dbReference type="NCBI Taxonomy" id="561005"/>
    <lineage>
        <taxon>Bacteria</taxon>
        <taxon>Pseudomonadati</taxon>
        <taxon>Spirochaetota</taxon>
        <taxon>Spirochaetia</taxon>
        <taxon>Leptospirales</taxon>
        <taxon>Leptospiraceae</taxon>
        <taxon>Leptospira</taxon>
    </lineage>
</organism>
<evidence type="ECO:0000313" key="2">
    <source>
        <dbReference type="Proteomes" id="UP000191008"/>
    </source>
</evidence>